<evidence type="ECO:0000313" key="2">
    <source>
        <dbReference type="EMBL" id="KAG6626913.1"/>
    </source>
</evidence>
<dbReference type="Proteomes" id="UP000811246">
    <property type="component" value="Chromosome 15"/>
</dbReference>
<dbReference type="Proteomes" id="UP000811609">
    <property type="component" value="Chromosome 15"/>
</dbReference>
<feature type="region of interest" description="Disordered" evidence="1">
    <location>
        <begin position="1"/>
        <end position="35"/>
    </location>
</feature>
<comment type="caution">
    <text evidence="2">The sequence shown here is derived from an EMBL/GenBank/DDBJ whole genome shotgun (WGS) entry which is preliminary data.</text>
</comment>
<proteinExistence type="predicted"/>
<name>A0A8T1NDI9_CARIL</name>
<dbReference type="EMBL" id="CM031839">
    <property type="protein sequence ID" value="KAG6675077.1"/>
    <property type="molecule type" value="Genomic_DNA"/>
</dbReference>
<keyword evidence="4" id="KW-1185">Reference proteome</keyword>
<dbReference type="EMBL" id="CM031823">
    <property type="protein sequence ID" value="KAG6626913.1"/>
    <property type="molecule type" value="Genomic_DNA"/>
</dbReference>
<protein>
    <submittedName>
        <fullName evidence="2">Uncharacterized protein</fullName>
    </submittedName>
</protein>
<evidence type="ECO:0000313" key="4">
    <source>
        <dbReference type="Proteomes" id="UP000811609"/>
    </source>
</evidence>
<reference evidence="2" key="1">
    <citation type="submission" date="2020-12" db="EMBL/GenBank/DDBJ databases">
        <title>WGS assembly of Carya illinoinensis cv. Pawnee.</title>
        <authorList>
            <person name="Platts A."/>
            <person name="Shu S."/>
            <person name="Wright S."/>
            <person name="Barry K."/>
            <person name="Edger P."/>
            <person name="Pires J.C."/>
            <person name="Schmutz J."/>
        </authorList>
    </citation>
    <scope>NUCLEOTIDE SEQUENCE</scope>
    <source>
        <tissue evidence="2">Leaf</tissue>
    </source>
</reference>
<accession>A0A8T1NDI9</accession>
<sequence>MKRQRNVVEGSNGKGATTRSKGATPTTMSMVNKKAKREVEIKGEDVGEQRMKGSDDPASRFLAAAPDNVLCWEEYCPWMGGAVDEQMSWGSFWLPFWDVEFICEAYTTFFGDVVWDDDIWNVMGIKEVPKP</sequence>
<gene>
    <name evidence="2" type="ORF">CIPAW_15G085600</name>
    <name evidence="3" type="ORF">I3842_15G082100</name>
</gene>
<evidence type="ECO:0000256" key="1">
    <source>
        <dbReference type="SAM" id="MobiDB-lite"/>
    </source>
</evidence>
<feature type="compositionally biased region" description="Polar residues" evidence="1">
    <location>
        <begin position="14"/>
        <end position="30"/>
    </location>
</feature>
<dbReference type="AlphaFoldDB" id="A0A8T1NDI9"/>
<reference evidence="3" key="2">
    <citation type="submission" date="2021-01" db="EMBL/GenBank/DDBJ databases">
        <authorList>
            <person name="Lovell J.T."/>
            <person name="Bentley N."/>
            <person name="Bhattarai G."/>
            <person name="Jenkins J.W."/>
            <person name="Sreedasyam A."/>
            <person name="Alarcon Y."/>
            <person name="Bock C."/>
            <person name="Boston L."/>
            <person name="Carlson J."/>
            <person name="Cervantes K."/>
            <person name="Clermont K."/>
            <person name="Krom N."/>
            <person name="Kubenka K."/>
            <person name="Mamidi S."/>
            <person name="Mattison C."/>
            <person name="Monteros M."/>
            <person name="Pisani C."/>
            <person name="Plott C."/>
            <person name="Rajasekar S."/>
            <person name="Rhein H.S."/>
            <person name="Rohla C."/>
            <person name="Song M."/>
            <person name="Hilaire R.S."/>
            <person name="Shu S."/>
            <person name="Wells L."/>
            <person name="Wang X."/>
            <person name="Webber J."/>
            <person name="Heerema R.J."/>
            <person name="Klein P."/>
            <person name="Conner P."/>
            <person name="Grauke L."/>
            <person name="Grimwood J."/>
            <person name="Schmutz J."/>
            <person name="Randall J.J."/>
        </authorList>
    </citation>
    <scope>NUCLEOTIDE SEQUENCE</scope>
    <source>
        <tissue evidence="3">Leaf</tissue>
    </source>
</reference>
<evidence type="ECO:0000313" key="3">
    <source>
        <dbReference type="EMBL" id="KAG6675077.1"/>
    </source>
</evidence>
<organism evidence="2 4">
    <name type="scientific">Carya illinoinensis</name>
    <name type="common">Pecan</name>
    <dbReference type="NCBI Taxonomy" id="32201"/>
    <lineage>
        <taxon>Eukaryota</taxon>
        <taxon>Viridiplantae</taxon>
        <taxon>Streptophyta</taxon>
        <taxon>Embryophyta</taxon>
        <taxon>Tracheophyta</taxon>
        <taxon>Spermatophyta</taxon>
        <taxon>Magnoliopsida</taxon>
        <taxon>eudicotyledons</taxon>
        <taxon>Gunneridae</taxon>
        <taxon>Pentapetalae</taxon>
        <taxon>rosids</taxon>
        <taxon>fabids</taxon>
        <taxon>Fagales</taxon>
        <taxon>Juglandaceae</taxon>
        <taxon>Carya</taxon>
    </lineage>
</organism>